<accession>A0A133VHB0</accession>
<dbReference type="PANTHER" id="PTHR37523:SF1">
    <property type="entry name" value="CALCINEURIN-LIKE PHOSPHOESTERASE DOMAIN-CONTAINING PROTEIN"/>
    <property type="match status" value="1"/>
</dbReference>
<comment type="caution">
    <text evidence="1">The sequence shown here is derived from an EMBL/GenBank/DDBJ whole genome shotgun (WGS) entry which is preliminary data.</text>
</comment>
<dbReference type="SUPFAM" id="SSF56300">
    <property type="entry name" value="Metallo-dependent phosphatases"/>
    <property type="match status" value="1"/>
</dbReference>
<organism evidence="1 2">
    <name type="scientific">candidate division MSBL1 archaeon SCGC-AAA382F02</name>
    <dbReference type="NCBI Taxonomy" id="1698282"/>
    <lineage>
        <taxon>Archaea</taxon>
        <taxon>Methanobacteriati</taxon>
        <taxon>Methanobacteriota</taxon>
        <taxon>candidate division MSBL1</taxon>
    </lineage>
</organism>
<evidence type="ECO:0000313" key="2">
    <source>
        <dbReference type="Proteomes" id="UP000070491"/>
    </source>
</evidence>
<dbReference type="InterPro" id="IPR029052">
    <property type="entry name" value="Metallo-depent_PP-like"/>
</dbReference>
<name>A0A133VHB0_9EURY</name>
<gene>
    <name evidence="1" type="ORF">AKJ53_01885</name>
</gene>
<keyword evidence="2" id="KW-1185">Reference proteome</keyword>
<dbReference type="Proteomes" id="UP000070491">
    <property type="component" value="Unassembled WGS sequence"/>
</dbReference>
<sequence>MKTRELLNECDKIYSKLLNCKNKDRKKLEKLYLNLLSKLGYIYHIGHYTVRGILSVDKAEQTTIEEDLKALAKRTNPRKTIFVIHAPPWKTKLDRVYPDDTHIGSKAVREFIEREQPLLTLHGHAHESFELSGKFMEIIGKTISINPGSEHQKKGVKLNAVIFDVYNLKKIRHTKS</sequence>
<dbReference type="EMBL" id="LHYG01000032">
    <property type="protein sequence ID" value="KXB05836.1"/>
    <property type="molecule type" value="Genomic_DNA"/>
</dbReference>
<proteinExistence type="predicted"/>
<dbReference type="AlphaFoldDB" id="A0A133VHB0"/>
<reference evidence="1 2" key="1">
    <citation type="journal article" date="2016" name="Sci. Rep.">
        <title>Metabolic traits of an uncultured archaeal lineage -MSBL1- from brine pools of the Red Sea.</title>
        <authorList>
            <person name="Mwirichia R."/>
            <person name="Alam I."/>
            <person name="Rashid M."/>
            <person name="Vinu M."/>
            <person name="Ba-Alawi W."/>
            <person name="Anthony Kamau A."/>
            <person name="Kamanda Ngugi D."/>
            <person name="Goker M."/>
            <person name="Klenk H.P."/>
            <person name="Bajic V."/>
            <person name="Stingl U."/>
        </authorList>
    </citation>
    <scope>NUCLEOTIDE SEQUENCE [LARGE SCALE GENOMIC DNA]</scope>
    <source>
        <strain evidence="1">SCGC-AAA382F02</strain>
    </source>
</reference>
<dbReference type="Gene3D" id="3.60.21.10">
    <property type="match status" value="1"/>
</dbReference>
<evidence type="ECO:0008006" key="3">
    <source>
        <dbReference type="Google" id="ProtNLM"/>
    </source>
</evidence>
<protein>
    <recommendedName>
        <fullName evidence="3">Calcineurin-like phosphoesterase domain-containing protein</fullName>
    </recommendedName>
</protein>
<evidence type="ECO:0000313" key="1">
    <source>
        <dbReference type="EMBL" id="KXB05836.1"/>
    </source>
</evidence>
<dbReference type="PANTHER" id="PTHR37523">
    <property type="entry name" value="METALLOPHOSPHOESTERASE"/>
    <property type="match status" value="1"/>
</dbReference>